<dbReference type="STRING" id="572546.Arcpr_1846"/>
<dbReference type="OrthoDB" id="30958at2157"/>
<feature type="transmembrane region" description="Helical" evidence="6">
    <location>
        <begin position="210"/>
        <end position="228"/>
    </location>
</feature>
<proteinExistence type="predicted"/>
<keyword evidence="2" id="KW-1003">Cell membrane</keyword>
<dbReference type="GeneID" id="8740542"/>
<evidence type="ECO:0000313" key="8">
    <source>
        <dbReference type="Proteomes" id="UP000001901"/>
    </source>
</evidence>
<dbReference type="PANTHER" id="PTHR30482">
    <property type="entry name" value="HIGH-AFFINITY BRANCHED-CHAIN AMINO ACID TRANSPORT SYSTEM PERMEASE"/>
    <property type="match status" value="1"/>
</dbReference>
<evidence type="ECO:0000256" key="3">
    <source>
        <dbReference type="ARBA" id="ARBA00022692"/>
    </source>
</evidence>
<dbReference type="PaxDb" id="572546-Arcpr_1846"/>
<dbReference type="RefSeq" id="WP_012941224.1">
    <property type="nucleotide sequence ID" value="NC_013741.1"/>
</dbReference>
<sequence>MRKPTISLIWVVAVIIAMGLLPVVTKSVTLRETVFIMLMYIALASSLNILLGYTGYVSFGHIVFYGIGGYVAISLIEYYGFSIIPAMIIGGLFSAIIAYALGQAILKLRGAYFAIATIGVNEAIKALVENLEPIGGAEGIYLHIDVYNPYGGPENAIWLSYYLMLVVTLAVVVVSWYVKKSKFGLGLLAIREDEDAAISLGVDTRSYKSLAYALSAFFPGMVGAIFFFKNGNIEPGVAFHLTKSVEMIFMVMLGGFGTIAGPFIGAVAYERIRGYLLVSEAFKNLHMAISGVILLLIVLFMPRGIVGFICDKLPKLRRYLE</sequence>
<dbReference type="Pfam" id="PF02653">
    <property type="entry name" value="BPD_transp_2"/>
    <property type="match status" value="1"/>
</dbReference>
<dbReference type="KEGG" id="apo:Arcpr_1846"/>
<feature type="transmembrane region" description="Helical" evidence="6">
    <location>
        <begin position="289"/>
        <end position="310"/>
    </location>
</feature>
<dbReference type="GO" id="GO:0015658">
    <property type="term" value="F:branched-chain amino acid transmembrane transporter activity"/>
    <property type="evidence" value="ECO:0007669"/>
    <property type="project" value="InterPro"/>
</dbReference>
<protein>
    <submittedName>
        <fullName evidence="7">Inner-membrane translocator</fullName>
    </submittedName>
</protein>
<dbReference type="HOGENOM" id="CLU_031365_2_0_2"/>
<feature type="transmembrane region" description="Helical" evidence="6">
    <location>
        <begin position="6"/>
        <end position="25"/>
    </location>
</feature>
<dbReference type="EMBL" id="CP001857">
    <property type="protein sequence ID" value="ADB58889.1"/>
    <property type="molecule type" value="Genomic_DNA"/>
</dbReference>
<evidence type="ECO:0000256" key="2">
    <source>
        <dbReference type="ARBA" id="ARBA00022475"/>
    </source>
</evidence>
<reference evidence="7 8" key="1">
    <citation type="journal article" date="2010" name="Stand. Genomic Sci.">
        <title>Complete genome sequence of Archaeoglobus profundus type strain (AV18).</title>
        <authorList>
            <person name="von Jan M."/>
            <person name="Lapidus A."/>
            <person name="Del Rio T.G."/>
            <person name="Copeland A."/>
            <person name="Tice H."/>
            <person name="Cheng J.F."/>
            <person name="Lucas S."/>
            <person name="Chen F."/>
            <person name="Nolan M."/>
            <person name="Goodwin L."/>
            <person name="Han C."/>
            <person name="Pitluck S."/>
            <person name="Liolios K."/>
            <person name="Ivanova N."/>
            <person name="Mavromatis K."/>
            <person name="Ovchinnikova G."/>
            <person name="Chertkov O."/>
            <person name="Pati A."/>
            <person name="Chen A."/>
            <person name="Palaniappan K."/>
            <person name="Land M."/>
            <person name="Hauser L."/>
            <person name="Chang Y.J."/>
            <person name="Jeffries C.D."/>
            <person name="Saunders E."/>
            <person name="Brettin T."/>
            <person name="Detter J.C."/>
            <person name="Chain P."/>
            <person name="Eichinger K."/>
            <person name="Huber H."/>
            <person name="Spring S."/>
            <person name="Rohde M."/>
            <person name="Goker M."/>
            <person name="Wirth R."/>
            <person name="Woyke T."/>
            <person name="Bristow J."/>
            <person name="Eisen J.A."/>
            <person name="Markowitz V."/>
            <person name="Hugenholtz P."/>
            <person name="Kyrpides N.C."/>
            <person name="Klenk H.P."/>
        </authorList>
    </citation>
    <scope>NUCLEOTIDE SEQUENCE [LARGE SCALE GENOMIC DNA]</scope>
    <source>
        <strain evidence="8">DSM 5631 / JCM 9629 / NBRC 100127 / Av18</strain>
    </source>
</reference>
<feature type="transmembrane region" description="Helical" evidence="6">
    <location>
        <begin position="248"/>
        <end position="269"/>
    </location>
</feature>
<dbReference type="PANTHER" id="PTHR30482:SF10">
    <property type="entry name" value="HIGH-AFFINITY BRANCHED-CHAIN AMINO ACID TRANSPORT PROTEIN BRAE"/>
    <property type="match status" value="1"/>
</dbReference>
<dbReference type="InterPro" id="IPR043428">
    <property type="entry name" value="LivM-like"/>
</dbReference>
<evidence type="ECO:0000256" key="1">
    <source>
        <dbReference type="ARBA" id="ARBA00004651"/>
    </source>
</evidence>
<keyword evidence="3 6" id="KW-0812">Transmembrane</keyword>
<accession>D2RFJ5</accession>
<dbReference type="CDD" id="cd06581">
    <property type="entry name" value="TM_PBP1_LivM_like"/>
    <property type="match status" value="1"/>
</dbReference>
<evidence type="ECO:0000313" key="7">
    <source>
        <dbReference type="EMBL" id="ADB58889.1"/>
    </source>
</evidence>
<dbReference type="Proteomes" id="UP000001901">
    <property type="component" value="Chromosome"/>
</dbReference>
<evidence type="ECO:0000256" key="5">
    <source>
        <dbReference type="ARBA" id="ARBA00023136"/>
    </source>
</evidence>
<organism evidence="7 8">
    <name type="scientific">Archaeoglobus profundus (strain DSM 5631 / JCM 9629 / NBRC 100127 / Av18)</name>
    <dbReference type="NCBI Taxonomy" id="572546"/>
    <lineage>
        <taxon>Archaea</taxon>
        <taxon>Methanobacteriati</taxon>
        <taxon>Methanobacteriota</taxon>
        <taxon>Archaeoglobi</taxon>
        <taxon>Archaeoglobales</taxon>
        <taxon>Archaeoglobaceae</taxon>
        <taxon>Archaeoglobus</taxon>
    </lineage>
</organism>
<feature type="transmembrane region" description="Helical" evidence="6">
    <location>
        <begin position="79"/>
        <end position="101"/>
    </location>
</feature>
<keyword evidence="4 6" id="KW-1133">Transmembrane helix</keyword>
<dbReference type="eggNOG" id="arCOG01274">
    <property type="taxonomic scope" value="Archaea"/>
</dbReference>
<dbReference type="GO" id="GO:0005886">
    <property type="term" value="C:plasma membrane"/>
    <property type="evidence" value="ECO:0007669"/>
    <property type="project" value="UniProtKB-SubCell"/>
</dbReference>
<dbReference type="AlphaFoldDB" id="D2RFJ5"/>
<keyword evidence="8" id="KW-1185">Reference proteome</keyword>
<name>D2RFJ5_ARCPA</name>
<gene>
    <name evidence="7" type="ordered locus">Arcpr_1846</name>
</gene>
<keyword evidence="5 6" id="KW-0472">Membrane</keyword>
<comment type="subcellular location">
    <subcellularLocation>
        <location evidence="1">Cell membrane</location>
        <topology evidence="1">Multi-pass membrane protein</topology>
    </subcellularLocation>
</comment>
<evidence type="ECO:0000256" key="4">
    <source>
        <dbReference type="ARBA" id="ARBA00022989"/>
    </source>
</evidence>
<feature type="transmembrane region" description="Helical" evidence="6">
    <location>
        <begin position="37"/>
        <end position="59"/>
    </location>
</feature>
<evidence type="ECO:0000256" key="6">
    <source>
        <dbReference type="SAM" id="Phobius"/>
    </source>
</evidence>
<feature type="transmembrane region" description="Helical" evidence="6">
    <location>
        <begin position="159"/>
        <end position="178"/>
    </location>
</feature>
<dbReference type="InterPro" id="IPR001851">
    <property type="entry name" value="ABC_transp_permease"/>
</dbReference>